<organism evidence="3 4">
    <name type="scientific">Candidatus Promineifilum breve</name>
    <dbReference type="NCBI Taxonomy" id="1806508"/>
    <lineage>
        <taxon>Bacteria</taxon>
        <taxon>Bacillati</taxon>
        <taxon>Chloroflexota</taxon>
        <taxon>Ardenticatenia</taxon>
        <taxon>Candidatus Promineifilales</taxon>
        <taxon>Candidatus Promineifilaceae</taxon>
        <taxon>Candidatus Promineifilum</taxon>
    </lineage>
</organism>
<keyword evidence="4" id="KW-1185">Reference proteome</keyword>
<protein>
    <submittedName>
        <fullName evidence="3">Uncharacterized protein</fullName>
    </submittedName>
</protein>
<dbReference type="KEGG" id="pbf:CFX0092_A2762"/>
<reference evidence="3" key="1">
    <citation type="submission" date="2016-01" db="EMBL/GenBank/DDBJ databases">
        <authorList>
            <person name="Mcilroy J.S."/>
            <person name="Karst M S."/>
            <person name="Albertsen M."/>
        </authorList>
    </citation>
    <scope>NUCLEOTIDE SEQUENCE</scope>
    <source>
        <strain evidence="3">Cfx-K</strain>
    </source>
</reference>
<sequence>MGKSQPKRRTPATRSHQSTKGAAAKKKNINWTRILLIIVGVMIVISMILSMITVPGS</sequence>
<feature type="transmembrane region" description="Helical" evidence="2">
    <location>
        <begin position="34"/>
        <end position="54"/>
    </location>
</feature>
<dbReference type="AlphaFoldDB" id="A0A160T721"/>
<feature type="region of interest" description="Disordered" evidence="1">
    <location>
        <begin position="1"/>
        <end position="25"/>
    </location>
</feature>
<evidence type="ECO:0000313" key="3">
    <source>
        <dbReference type="EMBL" id="CUS04640.2"/>
    </source>
</evidence>
<proteinExistence type="predicted"/>
<evidence type="ECO:0000256" key="2">
    <source>
        <dbReference type="SAM" id="Phobius"/>
    </source>
</evidence>
<dbReference type="RefSeq" id="WP_157913148.1">
    <property type="nucleotide sequence ID" value="NZ_LN890655.1"/>
</dbReference>
<keyword evidence="2" id="KW-1133">Transmembrane helix</keyword>
<dbReference type="EMBL" id="LN890655">
    <property type="protein sequence ID" value="CUS04640.2"/>
    <property type="molecule type" value="Genomic_DNA"/>
</dbReference>
<evidence type="ECO:0000313" key="4">
    <source>
        <dbReference type="Proteomes" id="UP000215027"/>
    </source>
</evidence>
<name>A0A160T721_9CHLR</name>
<gene>
    <name evidence="3" type="ORF">CFX0092_A2762</name>
</gene>
<keyword evidence="2" id="KW-0812">Transmembrane</keyword>
<dbReference type="Proteomes" id="UP000215027">
    <property type="component" value="Chromosome I"/>
</dbReference>
<feature type="compositionally biased region" description="Basic residues" evidence="1">
    <location>
        <begin position="1"/>
        <end position="11"/>
    </location>
</feature>
<keyword evidence="2" id="KW-0472">Membrane</keyword>
<accession>A0A160T721</accession>
<evidence type="ECO:0000256" key="1">
    <source>
        <dbReference type="SAM" id="MobiDB-lite"/>
    </source>
</evidence>